<reference evidence="1 2" key="1">
    <citation type="journal article" date="2024" name="Ann. Entomol. Soc. Am.">
        <title>Genomic analyses of the southern and eastern yellowjacket wasps (Hymenoptera: Vespidae) reveal evolutionary signatures of social life.</title>
        <authorList>
            <person name="Catto M.A."/>
            <person name="Caine P.B."/>
            <person name="Orr S.E."/>
            <person name="Hunt B.G."/>
            <person name="Goodisman M.A.D."/>
        </authorList>
    </citation>
    <scope>NUCLEOTIDE SEQUENCE [LARGE SCALE GENOMIC DNA]</scope>
    <source>
        <strain evidence="1">233</strain>
        <tissue evidence="1">Head and thorax</tissue>
    </source>
</reference>
<dbReference type="EMBL" id="JAUDFV010000153">
    <property type="protein sequence ID" value="KAL2717311.1"/>
    <property type="molecule type" value="Genomic_DNA"/>
</dbReference>
<comment type="caution">
    <text evidence="1">The sequence shown here is derived from an EMBL/GenBank/DDBJ whole genome shotgun (WGS) entry which is preliminary data.</text>
</comment>
<dbReference type="AlphaFoldDB" id="A0ABD2A9K8"/>
<name>A0ABD2A9K8_VESSQ</name>
<protein>
    <submittedName>
        <fullName evidence="1">Uncharacterized protein</fullName>
    </submittedName>
</protein>
<evidence type="ECO:0000313" key="2">
    <source>
        <dbReference type="Proteomes" id="UP001607302"/>
    </source>
</evidence>
<sequence>MNAREFHVGCHRSGGGIPVLGASRRRGFMYKFPLAPPSRVRAKVAVYPEYNESERDNPSETSPHEGAFPSLGNFFGGRGQMRTNNYCSETRKRMSLEVVCEWEYAGNTKNNSNLTRTLQADKRVMHRAFSFSSYAPTVNKNDYGFYKTTYDCPFKRTISFGKKINWYFDIVRENLSIN</sequence>
<keyword evidence="2" id="KW-1185">Reference proteome</keyword>
<accession>A0ABD2A9K8</accession>
<proteinExistence type="predicted"/>
<dbReference type="Proteomes" id="UP001607302">
    <property type="component" value="Unassembled WGS sequence"/>
</dbReference>
<gene>
    <name evidence="1" type="ORF">V1478_013011</name>
</gene>
<organism evidence="1 2">
    <name type="scientific">Vespula squamosa</name>
    <name type="common">Southern yellow jacket</name>
    <name type="synonym">Wasp</name>
    <dbReference type="NCBI Taxonomy" id="30214"/>
    <lineage>
        <taxon>Eukaryota</taxon>
        <taxon>Metazoa</taxon>
        <taxon>Ecdysozoa</taxon>
        <taxon>Arthropoda</taxon>
        <taxon>Hexapoda</taxon>
        <taxon>Insecta</taxon>
        <taxon>Pterygota</taxon>
        <taxon>Neoptera</taxon>
        <taxon>Endopterygota</taxon>
        <taxon>Hymenoptera</taxon>
        <taxon>Apocrita</taxon>
        <taxon>Aculeata</taxon>
        <taxon>Vespoidea</taxon>
        <taxon>Vespidae</taxon>
        <taxon>Vespinae</taxon>
        <taxon>Vespula</taxon>
    </lineage>
</organism>
<evidence type="ECO:0000313" key="1">
    <source>
        <dbReference type="EMBL" id="KAL2717311.1"/>
    </source>
</evidence>